<dbReference type="Gene3D" id="3.90.190.10">
    <property type="entry name" value="Protein tyrosine phosphatase superfamily"/>
    <property type="match status" value="1"/>
</dbReference>
<dbReference type="PANTHER" id="PTHR10159:SF519">
    <property type="entry name" value="DUAL SPECIFICITY PROTEIN PHOSPHATASE MPK3"/>
    <property type="match status" value="1"/>
</dbReference>
<comment type="similarity">
    <text evidence="1">Belongs to the protein-tyrosine phosphatase family. Non-receptor class dual specificity subfamily.</text>
</comment>
<dbReference type="EC" id="3.1.3.48" evidence="2"/>
<name>A0A4Q1BVD5_TREME</name>
<evidence type="ECO:0000256" key="2">
    <source>
        <dbReference type="ARBA" id="ARBA00013064"/>
    </source>
</evidence>
<dbReference type="PROSITE" id="PS50056">
    <property type="entry name" value="TYR_PHOSPHATASE_2"/>
    <property type="match status" value="1"/>
</dbReference>
<dbReference type="OrthoDB" id="2017893at2759"/>
<dbReference type="GO" id="GO:0008330">
    <property type="term" value="F:protein tyrosine/threonine phosphatase activity"/>
    <property type="evidence" value="ECO:0007669"/>
    <property type="project" value="TreeGrafter"/>
</dbReference>
<dbReference type="SMART" id="SM00195">
    <property type="entry name" value="DSPc"/>
    <property type="match status" value="1"/>
</dbReference>
<evidence type="ECO:0000313" key="8">
    <source>
        <dbReference type="Proteomes" id="UP000289152"/>
    </source>
</evidence>
<dbReference type="GO" id="GO:0043409">
    <property type="term" value="P:negative regulation of MAPK cascade"/>
    <property type="evidence" value="ECO:0007669"/>
    <property type="project" value="TreeGrafter"/>
</dbReference>
<keyword evidence="8" id="KW-1185">Reference proteome</keyword>
<dbReference type="InterPro" id="IPR029021">
    <property type="entry name" value="Prot-tyrosine_phosphatase-like"/>
</dbReference>
<evidence type="ECO:0000256" key="3">
    <source>
        <dbReference type="ARBA" id="ARBA00022801"/>
    </source>
</evidence>
<dbReference type="Pfam" id="PF00782">
    <property type="entry name" value="DSPc"/>
    <property type="match status" value="1"/>
</dbReference>
<feature type="compositionally biased region" description="Polar residues" evidence="5">
    <location>
        <begin position="216"/>
        <end position="231"/>
    </location>
</feature>
<gene>
    <name evidence="7" type="ORF">M231_00458</name>
</gene>
<feature type="compositionally biased region" description="Polar residues" evidence="5">
    <location>
        <begin position="247"/>
        <end position="258"/>
    </location>
</feature>
<keyword evidence="3" id="KW-0378">Hydrolase</keyword>
<protein>
    <recommendedName>
        <fullName evidence="2">protein-tyrosine-phosphatase</fullName>
        <ecNumber evidence="2">3.1.3.48</ecNumber>
    </recommendedName>
</protein>
<feature type="compositionally biased region" description="Polar residues" evidence="5">
    <location>
        <begin position="172"/>
        <end position="186"/>
    </location>
</feature>
<dbReference type="Proteomes" id="UP000289152">
    <property type="component" value="Unassembled WGS sequence"/>
</dbReference>
<dbReference type="InterPro" id="IPR000340">
    <property type="entry name" value="Dual-sp_phosphatase_cat-dom"/>
</dbReference>
<dbReference type="InterPro" id="IPR020422">
    <property type="entry name" value="TYR_PHOSPHATASE_DUAL_dom"/>
</dbReference>
<dbReference type="PROSITE" id="PS51257">
    <property type="entry name" value="PROKAR_LIPOPROTEIN"/>
    <property type="match status" value="1"/>
</dbReference>
<feature type="region of interest" description="Disordered" evidence="5">
    <location>
        <begin position="171"/>
        <end position="196"/>
    </location>
</feature>
<keyword evidence="4" id="KW-0904">Protein phosphatase</keyword>
<dbReference type="InParanoid" id="A0A4Q1BVD5"/>
<dbReference type="VEuPathDB" id="FungiDB:TREMEDRAFT_31601"/>
<dbReference type="STRING" id="5217.A0A4Q1BVD5"/>
<dbReference type="EMBL" id="SDIL01000003">
    <property type="protein sequence ID" value="RXK42101.1"/>
    <property type="molecule type" value="Genomic_DNA"/>
</dbReference>
<feature type="region of interest" description="Disordered" evidence="5">
    <location>
        <begin position="214"/>
        <end position="258"/>
    </location>
</feature>
<dbReference type="GO" id="GO:0005737">
    <property type="term" value="C:cytoplasm"/>
    <property type="evidence" value="ECO:0007669"/>
    <property type="project" value="TreeGrafter"/>
</dbReference>
<reference evidence="7 8" key="1">
    <citation type="submission" date="2016-06" db="EMBL/GenBank/DDBJ databases">
        <title>Evolution of pathogenesis and genome organization in the Tremellales.</title>
        <authorList>
            <person name="Cuomo C."/>
            <person name="Litvintseva A."/>
            <person name="Heitman J."/>
            <person name="Chen Y."/>
            <person name="Sun S."/>
            <person name="Springer D."/>
            <person name="Dromer F."/>
            <person name="Young S."/>
            <person name="Zeng Q."/>
            <person name="Chapman S."/>
            <person name="Gujja S."/>
            <person name="Saif S."/>
            <person name="Birren B."/>
        </authorList>
    </citation>
    <scope>NUCLEOTIDE SEQUENCE [LARGE SCALE GENOMIC DNA]</scope>
    <source>
        <strain evidence="7 8">ATCC 28783</strain>
    </source>
</reference>
<proteinExistence type="inferred from homology"/>
<feature type="region of interest" description="Disordered" evidence="5">
    <location>
        <begin position="589"/>
        <end position="666"/>
    </location>
</feature>
<dbReference type="PROSITE" id="PS00383">
    <property type="entry name" value="TYR_PHOSPHATASE_1"/>
    <property type="match status" value="1"/>
</dbReference>
<comment type="caution">
    <text evidence="7">The sequence shown here is derived from an EMBL/GenBank/DDBJ whole genome shotgun (WGS) entry which is preliminary data.</text>
</comment>
<dbReference type="InterPro" id="IPR016130">
    <property type="entry name" value="Tyr_Pase_AS"/>
</dbReference>
<dbReference type="PANTHER" id="PTHR10159">
    <property type="entry name" value="DUAL SPECIFICITY PROTEIN PHOSPHATASE"/>
    <property type="match status" value="1"/>
</dbReference>
<organism evidence="7 8">
    <name type="scientific">Tremella mesenterica</name>
    <name type="common">Jelly fungus</name>
    <dbReference type="NCBI Taxonomy" id="5217"/>
    <lineage>
        <taxon>Eukaryota</taxon>
        <taxon>Fungi</taxon>
        <taxon>Dikarya</taxon>
        <taxon>Basidiomycota</taxon>
        <taxon>Agaricomycotina</taxon>
        <taxon>Tremellomycetes</taxon>
        <taxon>Tremellales</taxon>
        <taxon>Tremellaceae</taxon>
        <taxon>Tremella</taxon>
    </lineage>
</organism>
<dbReference type="AlphaFoldDB" id="A0A4Q1BVD5"/>
<accession>A0A4Q1BVD5</accession>
<dbReference type="SUPFAM" id="SSF52799">
    <property type="entry name" value="(Phosphotyrosine protein) phosphatases II"/>
    <property type="match status" value="1"/>
</dbReference>
<feature type="compositionally biased region" description="Polar residues" evidence="5">
    <location>
        <begin position="64"/>
        <end position="75"/>
    </location>
</feature>
<feature type="compositionally biased region" description="Basic and acidic residues" evidence="5">
    <location>
        <begin position="603"/>
        <end position="620"/>
    </location>
</feature>
<evidence type="ECO:0000256" key="5">
    <source>
        <dbReference type="SAM" id="MobiDB-lite"/>
    </source>
</evidence>
<dbReference type="InterPro" id="IPR000387">
    <property type="entry name" value="Tyr_Pase_dom"/>
</dbReference>
<evidence type="ECO:0000259" key="6">
    <source>
        <dbReference type="PROSITE" id="PS50056"/>
    </source>
</evidence>
<feature type="region of interest" description="Disordered" evidence="5">
    <location>
        <begin position="285"/>
        <end position="323"/>
    </location>
</feature>
<feature type="region of interest" description="Disordered" evidence="5">
    <location>
        <begin position="61"/>
        <end position="125"/>
    </location>
</feature>
<dbReference type="GO" id="GO:0017017">
    <property type="term" value="F:MAP kinase tyrosine/serine/threonine phosphatase activity"/>
    <property type="evidence" value="ECO:0007669"/>
    <property type="project" value="TreeGrafter"/>
</dbReference>
<feature type="domain" description="Tyrosine specific protein phosphatases" evidence="6">
    <location>
        <begin position="460"/>
        <end position="529"/>
    </location>
</feature>
<feature type="compositionally biased region" description="Low complexity" evidence="5">
    <location>
        <begin position="301"/>
        <end position="320"/>
    </location>
</feature>
<feature type="compositionally biased region" description="Polar residues" evidence="5">
    <location>
        <begin position="627"/>
        <end position="646"/>
    </location>
</feature>
<evidence type="ECO:0000256" key="4">
    <source>
        <dbReference type="ARBA" id="ARBA00022912"/>
    </source>
</evidence>
<evidence type="ECO:0000256" key="1">
    <source>
        <dbReference type="ARBA" id="ARBA00008601"/>
    </source>
</evidence>
<evidence type="ECO:0000313" key="7">
    <source>
        <dbReference type="EMBL" id="RXK42101.1"/>
    </source>
</evidence>
<sequence>MMKISSDDFNITTIDRTCDTLTSISTFTACSENPVTCPPTSNLSHTFASPCSPTVTPSSPLKTYINSSPQPNDKTASPFPNPTPSSLNTHSDERNHNSTMSDQGKEEPVTDTAHLPPSPKSLRLSSPLVLHTPAPSLLQKRANPKRLSLSLFVPPNPSSNITAVPACPTPISPSQTQANSTESTPFTPGPPKTPSITLSLSRTRGGLRRPSLLSLITQPPTDSPFTPTHPYTSVRRSARPRTRASTLETPTDRTSLLARSTFSASAHSRGFPTISEVDDLSALKSSLPSHSSSYGQTRHTSPASSVSSESSGKSLSTVSSLTRRATPYEHGPVEIVPGVFLGAEDNVHDFIAGPSRRMRIINVAQEVEDPFMGIAQQISTSSHGKESIGLSGQSGVKGKEKVRLVRYQVGDKVVEYAHLRWSHGEAGLADLPKDAELSQVIDPFSPHSEMDEQEETFEGWGFWKAVRWLETARRDGIPVLIHCQCGVSRSATLVIAYVVALAAAGLMPEHLGHLTSMQDAYDLVKSKSPWAGPNVSLVFQLVEFARNCTQLISSHLSAGLPQPITSFPTANEVEMSEAEWARRRREFDLAQETDSDEESDMESSSRAHFSMEGKELLRPFEDEESKSGQQVSTFDLSSVKSRSGTQHLRPIESVTPKTKSFDVGGRGRLDTEMKLAQEEARIWDEAMMERKRLRGFR</sequence>
<feature type="compositionally biased region" description="Acidic residues" evidence="5">
    <location>
        <begin position="589"/>
        <end position="601"/>
    </location>
</feature>
<dbReference type="GO" id="GO:0033550">
    <property type="term" value="F:MAP kinase tyrosine phosphatase activity"/>
    <property type="evidence" value="ECO:0007669"/>
    <property type="project" value="TreeGrafter"/>
</dbReference>